<proteinExistence type="predicted"/>
<evidence type="ECO:0000313" key="2">
    <source>
        <dbReference type="Proteomes" id="UP000190637"/>
    </source>
</evidence>
<dbReference type="EMBL" id="FUWS01000012">
    <property type="protein sequence ID" value="SKA32942.1"/>
    <property type="molecule type" value="Genomic_DNA"/>
</dbReference>
<reference evidence="1 2" key="1">
    <citation type="submission" date="2017-02" db="EMBL/GenBank/DDBJ databases">
        <authorList>
            <person name="Peterson S.W."/>
        </authorList>
    </citation>
    <scope>NUCLEOTIDE SEQUENCE [LARGE SCALE GENOMIC DNA]</scope>
    <source>
        <strain evidence="1 2">DSM 45154</strain>
    </source>
</reference>
<gene>
    <name evidence="1" type="ORF">SAMN02745673_04107</name>
</gene>
<dbReference type="Proteomes" id="UP000190637">
    <property type="component" value="Unassembled WGS sequence"/>
</dbReference>
<dbReference type="STRING" id="1122192.SAMN02745673_04107"/>
<organism evidence="1 2">
    <name type="scientific">Marinactinospora thermotolerans DSM 45154</name>
    <dbReference type="NCBI Taxonomy" id="1122192"/>
    <lineage>
        <taxon>Bacteria</taxon>
        <taxon>Bacillati</taxon>
        <taxon>Actinomycetota</taxon>
        <taxon>Actinomycetes</taxon>
        <taxon>Streptosporangiales</taxon>
        <taxon>Nocardiopsidaceae</taxon>
        <taxon>Marinactinospora</taxon>
    </lineage>
</organism>
<sequence>MPHLLAVITGVRGHPCDLMERHASVGTISWIDGSHPATPAEAVSMLHSYLTAAGVERLYAASRTTVASLSIRAGLTVWCMNGMFRWQDELGRTVTHSADDPEGAARQLCGLAQPLRAAA</sequence>
<protein>
    <submittedName>
        <fullName evidence="1">Uncharacterized protein</fullName>
    </submittedName>
</protein>
<accession>A0A1T4SXT6</accession>
<dbReference type="AlphaFoldDB" id="A0A1T4SXT6"/>
<name>A0A1T4SXT6_9ACTN</name>
<evidence type="ECO:0000313" key="1">
    <source>
        <dbReference type="EMBL" id="SKA32942.1"/>
    </source>
</evidence>
<keyword evidence="2" id="KW-1185">Reference proteome</keyword>